<comment type="caution">
    <text evidence="2">The sequence shown here is derived from an EMBL/GenBank/DDBJ whole genome shotgun (WGS) entry which is preliminary data.</text>
</comment>
<evidence type="ECO:0000313" key="3">
    <source>
        <dbReference type="Proteomes" id="UP001055125"/>
    </source>
</evidence>
<organism evidence="2 3">
    <name type="scientific">Methylobacterium iners</name>
    <dbReference type="NCBI Taxonomy" id="418707"/>
    <lineage>
        <taxon>Bacteria</taxon>
        <taxon>Pseudomonadati</taxon>
        <taxon>Pseudomonadota</taxon>
        <taxon>Alphaproteobacteria</taxon>
        <taxon>Hyphomicrobiales</taxon>
        <taxon>Methylobacteriaceae</taxon>
        <taxon>Methylobacterium</taxon>
    </lineage>
</organism>
<proteinExistence type="predicted"/>
<reference evidence="2" key="2">
    <citation type="submission" date="2021-08" db="EMBL/GenBank/DDBJ databases">
        <authorList>
            <person name="Tani A."/>
            <person name="Ola A."/>
            <person name="Ogura Y."/>
            <person name="Katsura K."/>
            <person name="Hayashi T."/>
        </authorList>
    </citation>
    <scope>NUCLEOTIDE SEQUENCE</scope>
    <source>
        <strain evidence="2">DSM 19015</strain>
    </source>
</reference>
<keyword evidence="1" id="KW-0732">Signal</keyword>
<dbReference type="Proteomes" id="UP001055125">
    <property type="component" value="Unassembled WGS sequence"/>
</dbReference>
<sequence>MQLIALVGMFFIMLCAGPAFAVTLGDADRTWIRDCVEQRAKSDLHGLTAKRYCRCMQQIVEANERFDTITALERTYPPAHRMCLRQAQDARR</sequence>
<gene>
    <name evidence="2" type="ORF">OCOJLMKI_1150</name>
</gene>
<feature type="chain" id="PRO_5047363824" evidence="1">
    <location>
        <begin position="22"/>
        <end position="92"/>
    </location>
</feature>
<protein>
    <submittedName>
        <fullName evidence="2">Uncharacterized protein</fullName>
    </submittedName>
</protein>
<accession>A0ABQ4RUS6</accession>
<dbReference type="EMBL" id="BPQP01000017">
    <property type="protein sequence ID" value="GJD93952.1"/>
    <property type="molecule type" value="Genomic_DNA"/>
</dbReference>
<reference evidence="2" key="1">
    <citation type="journal article" date="2021" name="Front. Microbiol.">
        <title>Comprehensive Comparative Genomics and Phenotyping of Methylobacterium Species.</title>
        <authorList>
            <person name="Alessa O."/>
            <person name="Ogura Y."/>
            <person name="Fujitani Y."/>
            <person name="Takami H."/>
            <person name="Hayashi T."/>
            <person name="Sahin N."/>
            <person name="Tani A."/>
        </authorList>
    </citation>
    <scope>NUCLEOTIDE SEQUENCE</scope>
    <source>
        <strain evidence="2">DSM 19015</strain>
    </source>
</reference>
<evidence type="ECO:0000256" key="1">
    <source>
        <dbReference type="SAM" id="SignalP"/>
    </source>
</evidence>
<name>A0ABQ4RUS6_9HYPH</name>
<keyword evidence="3" id="KW-1185">Reference proteome</keyword>
<evidence type="ECO:0000313" key="2">
    <source>
        <dbReference type="EMBL" id="GJD93952.1"/>
    </source>
</evidence>
<feature type="signal peptide" evidence="1">
    <location>
        <begin position="1"/>
        <end position="21"/>
    </location>
</feature>